<accession>A0A9P0GHL0</accession>
<dbReference type="Proteomes" id="UP001153636">
    <property type="component" value="Chromosome 4"/>
</dbReference>
<dbReference type="OrthoDB" id="6776649at2759"/>
<gene>
    <name evidence="1" type="ORF">PSYICH_LOCUS10749</name>
</gene>
<organism evidence="1 2">
    <name type="scientific">Psylliodes chrysocephalus</name>
    <dbReference type="NCBI Taxonomy" id="3402493"/>
    <lineage>
        <taxon>Eukaryota</taxon>
        <taxon>Metazoa</taxon>
        <taxon>Ecdysozoa</taxon>
        <taxon>Arthropoda</taxon>
        <taxon>Hexapoda</taxon>
        <taxon>Insecta</taxon>
        <taxon>Pterygota</taxon>
        <taxon>Neoptera</taxon>
        <taxon>Endopterygota</taxon>
        <taxon>Coleoptera</taxon>
        <taxon>Polyphaga</taxon>
        <taxon>Cucujiformia</taxon>
        <taxon>Chrysomeloidea</taxon>
        <taxon>Chrysomelidae</taxon>
        <taxon>Galerucinae</taxon>
        <taxon>Alticini</taxon>
        <taxon>Psylliodes</taxon>
    </lineage>
</organism>
<name>A0A9P0GHL0_9CUCU</name>
<evidence type="ECO:0000313" key="1">
    <source>
        <dbReference type="EMBL" id="CAH1109492.1"/>
    </source>
</evidence>
<sequence length="549" mass="64539">MEAFVKQRAIEKGKITRIENWIEINQNIELRTYEFKSRLELLTNAFETYCSIQNDIEMLDDTQCTDRDIVEERYCSARTGGRVHQLPYLLENIPWGIKVKFEHCLFEWQKSIGTYVHEDMTQKTSQMVKEHPELNHLASTESDKENIIELFDLRSVLSKYDEGKAILKLMDLNVKELPEPQRQILVYKIIDYFIQSNHKISVSLAKTISDQILCLFPDEFREYYFAPQTNKSPKGKLLAKYYNQMRKLKSIGLIEAPLIRKRKCETFKPDLEPEENAFNTKEKLKFMQEYERWDEIKILWKSCGNFRRNFLLDDESENITIILTEWPLYKHPMGSSLIDLDFENIYPQATHIYTKWGLFVNVALELFKSKIKDKHCKYVLEKLGNGSVTEEGKHVSILFLLHGAIVPTSKRTVKVGTRKAMLKYTISDSQDSFMVTGRNINEVEGKLIDKKSRNNPIQPFLVVIFDDDITTPKQFLVCCDQLKYNFLSIIPALDCCFKVFHVFNLIYPLESIAVWQFIQQFVFKIYTKHDVVLPNMSIFINEIKKKLKN</sequence>
<evidence type="ECO:0000313" key="2">
    <source>
        <dbReference type="Proteomes" id="UP001153636"/>
    </source>
</evidence>
<dbReference type="AlphaFoldDB" id="A0A9P0GHL0"/>
<keyword evidence="2" id="KW-1185">Reference proteome</keyword>
<protein>
    <submittedName>
        <fullName evidence="1">Uncharacterized protein</fullName>
    </submittedName>
</protein>
<reference evidence="1" key="1">
    <citation type="submission" date="2022-01" db="EMBL/GenBank/DDBJ databases">
        <authorList>
            <person name="King R."/>
        </authorList>
    </citation>
    <scope>NUCLEOTIDE SEQUENCE</scope>
</reference>
<proteinExistence type="predicted"/>
<dbReference type="EMBL" id="OV651816">
    <property type="protein sequence ID" value="CAH1109492.1"/>
    <property type="molecule type" value="Genomic_DNA"/>
</dbReference>